<dbReference type="AlphaFoldDB" id="A0A409VYV0"/>
<name>A0A409VYV0_9AGAR</name>
<evidence type="ECO:0000313" key="3">
    <source>
        <dbReference type="Proteomes" id="UP000284706"/>
    </source>
</evidence>
<evidence type="ECO:0000256" key="1">
    <source>
        <dbReference type="SAM" id="MobiDB-lite"/>
    </source>
</evidence>
<comment type="caution">
    <text evidence="2">The sequence shown here is derived from an EMBL/GenBank/DDBJ whole genome shotgun (WGS) entry which is preliminary data.</text>
</comment>
<dbReference type="Proteomes" id="UP000284706">
    <property type="component" value="Unassembled WGS sequence"/>
</dbReference>
<gene>
    <name evidence="2" type="ORF">CVT26_011135</name>
</gene>
<evidence type="ECO:0000313" key="2">
    <source>
        <dbReference type="EMBL" id="PPQ71438.1"/>
    </source>
</evidence>
<reference evidence="2 3" key="1">
    <citation type="journal article" date="2018" name="Evol. Lett.">
        <title>Horizontal gene cluster transfer increased hallucinogenic mushroom diversity.</title>
        <authorList>
            <person name="Reynolds H.T."/>
            <person name="Vijayakumar V."/>
            <person name="Gluck-Thaler E."/>
            <person name="Korotkin H.B."/>
            <person name="Matheny P.B."/>
            <person name="Slot J.C."/>
        </authorList>
    </citation>
    <scope>NUCLEOTIDE SEQUENCE [LARGE SCALE GENOMIC DNA]</scope>
    <source>
        <strain evidence="2 3">SRW20</strain>
    </source>
</reference>
<sequence>MEGVDVEGGDGEVAEAEKGADGIGGGSSEAMIVTAATRQTLAAMSLRNSRRELFGIDSRKFCAYMIKNQHTPYKNPGKMTNTMHIDLDLDTLTHPPKTLLPWLIIQQPLRCIPHPPPYLRWHLHLCLHLRFGVQWDAQCSAAAVWLFEDVAAVILMLCPGGSTWFIFVGVEVESIKSQVLVNMTVNAHVREIDEDEQGSRLRITDAVQSDEPRMAFSERQKAST</sequence>
<feature type="region of interest" description="Disordered" evidence="1">
    <location>
        <begin position="1"/>
        <end position="27"/>
    </location>
</feature>
<dbReference type="EMBL" id="NHYE01005502">
    <property type="protein sequence ID" value="PPQ71438.1"/>
    <property type="molecule type" value="Genomic_DNA"/>
</dbReference>
<keyword evidence="3" id="KW-1185">Reference proteome</keyword>
<organism evidence="2 3">
    <name type="scientific">Gymnopilus dilepis</name>
    <dbReference type="NCBI Taxonomy" id="231916"/>
    <lineage>
        <taxon>Eukaryota</taxon>
        <taxon>Fungi</taxon>
        <taxon>Dikarya</taxon>
        <taxon>Basidiomycota</taxon>
        <taxon>Agaricomycotina</taxon>
        <taxon>Agaricomycetes</taxon>
        <taxon>Agaricomycetidae</taxon>
        <taxon>Agaricales</taxon>
        <taxon>Agaricineae</taxon>
        <taxon>Hymenogastraceae</taxon>
        <taxon>Gymnopilus</taxon>
    </lineage>
</organism>
<accession>A0A409VYV0</accession>
<feature type="compositionally biased region" description="Acidic residues" evidence="1">
    <location>
        <begin position="1"/>
        <end position="14"/>
    </location>
</feature>
<protein>
    <submittedName>
        <fullName evidence="2">Uncharacterized protein</fullName>
    </submittedName>
</protein>
<proteinExistence type="predicted"/>
<dbReference type="InParanoid" id="A0A409VYV0"/>